<gene>
    <name evidence="1" type="ORF">COEU31_12820</name>
</gene>
<sequence>MVKKASKVLTMLESSGNSLKNQNNRQESTIIICGLLRHINIICNDENVSRET</sequence>
<evidence type="ECO:0000313" key="2">
    <source>
        <dbReference type="Proteomes" id="UP000660047"/>
    </source>
</evidence>
<accession>A0AAI9K4Y8</accession>
<reference evidence="1" key="1">
    <citation type="submission" date="2020-06" db="EMBL/GenBank/DDBJ databases">
        <title>Characterization of fructooligosaccharide metabolism and fructooligosaccharide-degrading enzymes in human commensal butyrate producers.</title>
        <authorList>
            <person name="Tanno H."/>
            <person name="Fujii T."/>
            <person name="Hirano K."/>
            <person name="Maeno S."/>
            <person name="Tonozuka T."/>
            <person name="Sakamoto M."/>
            <person name="Ohkuma M."/>
            <person name="Tochio T."/>
            <person name="Endo A."/>
        </authorList>
    </citation>
    <scope>NUCLEOTIDE SEQUENCE</scope>
    <source>
        <strain evidence="1">JCM 31265</strain>
    </source>
</reference>
<name>A0AAI9K4Y8_9FIRM</name>
<protein>
    <submittedName>
        <fullName evidence="1">Uncharacterized protein</fullName>
    </submittedName>
</protein>
<organism evidence="1 2">
    <name type="scientific">Coprococcus eutactus</name>
    <dbReference type="NCBI Taxonomy" id="33043"/>
    <lineage>
        <taxon>Bacteria</taxon>
        <taxon>Bacillati</taxon>
        <taxon>Bacillota</taxon>
        <taxon>Clostridia</taxon>
        <taxon>Lachnospirales</taxon>
        <taxon>Lachnospiraceae</taxon>
        <taxon>Coprococcus</taxon>
    </lineage>
</organism>
<dbReference type="AlphaFoldDB" id="A0AAI9K4Y8"/>
<evidence type="ECO:0000313" key="1">
    <source>
        <dbReference type="EMBL" id="GFO94236.1"/>
    </source>
</evidence>
<comment type="caution">
    <text evidence="1">The sequence shown here is derived from an EMBL/GenBank/DDBJ whole genome shotgun (WGS) entry which is preliminary data.</text>
</comment>
<dbReference type="EMBL" id="BLYL01000006">
    <property type="protein sequence ID" value="GFO94236.1"/>
    <property type="molecule type" value="Genomic_DNA"/>
</dbReference>
<dbReference type="Proteomes" id="UP000660047">
    <property type="component" value="Unassembled WGS sequence"/>
</dbReference>
<proteinExistence type="predicted"/>